<dbReference type="GO" id="GO:0007165">
    <property type="term" value="P:signal transduction"/>
    <property type="evidence" value="ECO:0007669"/>
    <property type="project" value="InterPro"/>
</dbReference>
<dbReference type="GO" id="GO:0016020">
    <property type="term" value="C:membrane"/>
    <property type="evidence" value="ECO:0007669"/>
    <property type="project" value="InterPro"/>
</dbReference>
<keyword evidence="2" id="KW-0342">GTP-binding</keyword>
<name>A0A8D1ISM6_PIG</name>
<keyword evidence="1" id="KW-0547">Nucleotide-binding</keyword>
<dbReference type="AlphaFoldDB" id="A0A8D1ISM6"/>
<dbReference type="InterPro" id="IPR027417">
    <property type="entry name" value="P-loop_NTPase"/>
</dbReference>
<evidence type="ECO:0000313" key="3">
    <source>
        <dbReference type="Ensembl" id="ENSSSCP00045034324.1"/>
    </source>
</evidence>
<dbReference type="Proteomes" id="UP000694728">
    <property type="component" value="Unplaced"/>
</dbReference>
<dbReference type="Gene3D" id="3.40.50.300">
    <property type="entry name" value="P-loop containing nucleotide triphosphate hydrolases"/>
    <property type="match status" value="1"/>
</dbReference>
<dbReference type="GO" id="GO:0003924">
    <property type="term" value="F:GTPase activity"/>
    <property type="evidence" value="ECO:0007669"/>
    <property type="project" value="InterPro"/>
</dbReference>
<evidence type="ECO:0000256" key="1">
    <source>
        <dbReference type="ARBA" id="ARBA00022741"/>
    </source>
</evidence>
<dbReference type="PROSITE" id="PS51421">
    <property type="entry name" value="RAS"/>
    <property type="match status" value="1"/>
</dbReference>
<dbReference type="PANTHER" id="PTHR24070">
    <property type="entry name" value="RAS, DI-RAS, AND RHEB FAMILY MEMBERS OF SMALL GTPASE SUPERFAMILY"/>
    <property type="match status" value="1"/>
</dbReference>
<dbReference type="Pfam" id="PF00071">
    <property type="entry name" value="Ras"/>
    <property type="match status" value="1"/>
</dbReference>
<dbReference type="Ensembl" id="ENSSSCT00045049317.1">
    <property type="protein sequence ID" value="ENSSSCP00045034324.1"/>
    <property type="gene ID" value="ENSSSCG00045028791.1"/>
</dbReference>
<organism evidence="3 4">
    <name type="scientific">Sus scrofa</name>
    <name type="common">Pig</name>
    <dbReference type="NCBI Taxonomy" id="9823"/>
    <lineage>
        <taxon>Eukaryota</taxon>
        <taxon>Metazoa</taxon>
        <taxon>Chordata</taxon>
        <taxon>Craniata</taxon>
        <taxon>Vertebrata</taxon>
        <taxon>Euteleostomi</taxon>
        <taxon>Mammalia</taxon>
        <taxon>Eutheria</taxon>
        <taxon>Laurasiatheria</taxon>
        <taxon>Artiodactyla</taxon>
        <taxon>Suina</taxon>
        <taxon>Suidae</taxon>
        <taxon>Sus</taxon>
    </lineage>
</organism>
<evidence type="ECO:0000313" key="4">
    <source>
        <dbReference type="Proteomes" id="UP000694728"/>
    </source>
</evidence>
<proteinExistence type="predicted"/>
<dbReference type="InterPro" id="IPR020849">
    <property type="entry name" value="Small_GTPase_Ras-type"/>
</dbReference>
<accession>A0A8D1ISM6</accession>
<protein>
    <submittedName>
        <fullName evidence="3">Uncharacterized protein</fullName>
    </submittedName>
</protein>
<reference evidence="3" key="1">
    <citation type="submission" date="2025-08" db="UniProtKB">
        <authorList>
            <consortium name="Ensembl"/>
        </authorList>
    </citation>
    <scope>IDENTIFICATION</scope>
</reference>
<dbReference type="SMART" id="SM00173">
    <property type="entry name" value="RAS"/>
    <property type="match status" value="1"/>
</dbReference>
<dbReference type="GO" id="GO:0005525">
    <property type="term" value="F:GTP binding"/>
    <property type="evidence" value="ECO:0007669"/>
    <property type="project" value="UniProtKB-KW"/>
</dbReference>
<dbReference type="SUPFAM" id="SSF52540">
    <property type="entry name" value="P-loop containing nucleoside triphosphate hydrolases"/>
    <property type="match status" value="1"/>
</dbReference>
<sequence>RRYPVVLLGSKNVGCSLNTVDRVTGNFLQRYYPYIERFYRKVIHTDSLSPSVLEIIDEHKTEQEASMQDLNIKNNRGFVLFCSLGNQYSYQSIRPSRDEILRLK</sequence>
<evidence type="ECO:0000256" key="2">
    <source>
        <dbReference type="ARBA" id="ARBA00023134"/>
    </source>
</evidence>
<dbReference type="InterPro" id="IPR001806">
    <property type="entry name" value="Small_GTPase"/>
</dbReference>